<name>A0A0F4KVJ5_9BIFI</name>
<dbReference type="Proteomes" id="UP000033567">
    <property type="component" value="Unassembled WGS sequence"/>
</dbReference>
<protein>
    <submittedName>
        <fullName evidence="1">CRISPR-associated protein, Cse2 family</fullName>
    </submittedName>
</protein>
<accession>A0A0F4KVJ5</accession>
<evidence type="ECO:0000313" key="2">
    <source>
        <dbReference type="Proteomes" id="UP000033567"/>
    </source>
</evidence>
<dbReference type="Gene3D" id="1.10.520.40">
    <property type="entry name" value="CRISPR-associated protein Cse2"/>
    <property type="match status" value="1"/>
</dbReference>
<dbReference type="AlphaFoldDB" id="A0A0F4KVJ5"/>
<sequence length="251" mass="28724">MMTAATMTNEHVLSVDDRKQAVGRYANYRIGKLQYAYTVQASSVARAHLALLRRGIDDGRVRWMNVGFDLYEDWPQDTLGNPALDNDPNIVTETRAIAVALQMYALHQQSKSQGMAWMPDHKGTGNSADAEQGARSERFRYSFGHVCRMIDTDQDGSKATPVLRRLQIMEDAPDFDGIRHQLYSLIRMMRNQDVKLDYQAFAQDLYLLQLPGRRASVFHRWARQYYAVHKTAETKEGEKAKRTAEVQQHGQ</sequence>
<dbReference type="NCBIfam" id="TIGR02548">
    <property type="entry name" value="casB_cse2"/>
    <property type="match status" value="1"/>
</dbReference>
<dbReference type="InterPro" id="IPR038287">
    <property type="entry name" value="Cse2_sf"/>
</dbReference>
<dbReference type="RefSeq" id="WP_045935765.1">
    <property type="nucleotide sequence ID" value="NZ_KQ033885.1"/>
</dbReference>
<dbReference type="EMBL" id="JWMF01000007">
    <property type="protein sequence ID" value="KJY50662.1"/>
    <property type="molecule type" value="Genomic_DNA"/>
</dbReference>
<evidence type="ECO:0000313" key="1">
    <source>
        <dbReference type="EMBL" id="KJY50662.1"/>
    </source>
</evidence>
<organism evidence="1 2">
    <name type="scientific">Bifidobacterium mellis</name>
    <dbReference type="NCBI Taxonomy" id="1293823"/>
    <lineage>
        <taxon>Bacteria</taxon>
        <taxon>Bacillati</taxon>
        <taxon>Actinomycetota</taxon>
        <taxon>Actinomycetes</taxon>
        <taxon>Bifidobacteriales</taxon>
        <taxon>Bifidobacteriaceae</taxon>
        <taxon>Bifidobacterium</taxon>
    </lineage>
</organism>
<gene>
    <name evidence="1" type="primary">cse2</name>
    <name evidence="1" type="ORF">JF70_13660</name>
</gene>
<dbReference type="Pfam" id="PF09485">
    <property type="entry name" value="CRISPR_Cse2"/>
    <property type="match status" value="1"/>
</dbReference>
<dbReference type="PATRIC" id="fig|1684.5.peg.1430"/>
<proteinExistence type="predicted"/>
<reference evidence="1 2" key="1">
    <citation type="submission" date="2014-12" db="EMBL/GenBank/DDBJ databases">
        <title>Comparative genomics of the lactic acid bacteria isolated from the honey bee gut.</title>
        <authorList>
            <person name="Ellegaard K.M."/>
            <person name="Tamarit D."/>
            <person name="Javelind E."/>
            <person name="Olofsson T."/>
            <person name="Andersson S.G."/>
            <person name="Vasquez A."/>
        </authorList>
    </citation>
    <scope>NUCLEOTIDE SEQUENCE [LARGE SCALE GENOMIC DNA]</scope>
    <source>
        <strain evidence="1 2">Bin7</strain>
    </source>
</reference>
<comment type="caution">
    <text evidence="1">The sequence shown here is derived from an EMBL/GenBank/DDBJ whole genome shotgun (WGS) entry which is preliminary data.</text>
</comment>
<dbReference type="InterPro" id="IPR013382">
    <property type="entry name" value="CRISPR-assoc_prot_Cse2"/>
</dbReference>
<keyword evidence="2" id="KW-1185">Reference proteome</keyword>